<reference evidence="1 2" key="1">
    <citation type="submission" date="2010-12" db="EMBL/GenBank/DDBJ databases">
        <authorList>
            <person name="Muzny D."/>
            <person name="Qin X."/>
            <person name="Deng J."/>
            <person name="Jiang H."/>
            <person name="Liu Y."/>
            <person name="Qu J."/>
            <person name="Song X.-Z."/>
            <person name="Zhang L."/>
            <person name="Thornton R."/>
            <person name="Coyle M."/>
            <person name="Francisco L."/>
            <person name="Jackson L."/>
            <person name="Javaid M."/>
            <person name="Korchina V."/>
            <person name="Kovar C."/>
            <person name="Mata R."/>
            <person name="Mathew T."/>
            <person name="Ngo R."/>
            <person name="Nguyen L."/>
            <person name="Nguyen N."/>
            <person name="Okwuonu G."/>
            <person name="Ongeri F."/>
            <person name="Pham C."/>
            <person name="Simmons D."/>
            <person name="Wilczek-Boney K."/>
            <person name="Hale W."/>
            <person name="Jakkamsetti A."/>
            <person name="Pham P."/>
            <person name="Ruth R."/>
            <person name="San Lucas F."/>
            <person name="Warren J."/>
            <person name="Zhang J."/>
            <person name="Zhao Z."/>
            <person name="Zhou C."/>
            <person name="Zhu D."/>
            <person name="Lee S."/>
            <person name="Bess C."/>
            <person name="Blankenburg K."/>
            <person name="Forbes L."/>
            <person name="Fu Q."/>
            <person name="Gubbala S."/>
            <person name="Hirani K."/>
            <person name="Jayaseelan J.C."/>
            <person name="Lara F."/>
            <person name="Munidasa M."/>
            <person name="Palculict T."/>
            <person name="Patil S."/>
            <person name="Pu L.-L."/>
            <person name="Saada N."/>
            <person name="Tang L."/>
            <person name="Weissenberger G."/>
            <person name="Zhu Y."/>
            <person name="Hemphill L."/>
            <person name="Shang Y."/>
            <person name="Youmans B."/>
            <person name="Ayvaz T."/>
            <person name="Ross M."/>
            <person name="Santibanez J."/>
            <person name="Aqrawi P."/>
            <person name="Gross S."/>
            <person name="Joshi V."/>
            <person name="Fowler G."/>
            <person name="Nazareth L."/>
            <person name="Reid J."/>
            <person name="Worley K."/>
            <person name="Petrosino J."/>
            <person name="Highlander S."/>
            <person name="Gibbs R."/>
        </authorList>
    </citation>
    <scope>NUCLEOTIDE SEQUENCE [LARGE SCALE GENOMIC DNA]</scope>
    <source>
        <strain evidence="1 2">ATCC 23263</strain>
    </source>
</reference>
<proteinExistence type="predicted"/>
<dbReference type="RefSeq" id="WP_006597601.1">
    <property type="nucleotide sequence ID" value="NZ_GL622359.1"/>
</dbReference>
<dbReference type="HOGENOM" id="CLU_3187843_0_0_9"/>
<evidence type="ECO:0000313" key="1">
    <source>
        <dbReference type="EMBL" id="EFV02710.1"/>
    </source>
</evidence>
<dbReference type="Proteomes" id="UP000004754">
    <property type="component" value="Unassembled WGS sequence"/>
</dbReference>
<dbReference type="SUPFAM" id="SSF56281">
    <property type="entry name" value="Metallo-hydrolase/oxidoreductase"/>
    <property type="match status" value="1"/>
</dbReference>
<sequence>MQCTFLGTGNAMAIRCYNSCFALRDGNKTLLVDGGGAPGFWHSSSR</sequence>
<protein>
    <recommendedName>
        <fullName evidence="3">Metallo-beta-lactamase domain-containing protein</fullName>
    </recommendedName>
</protein>
<evidence type="ECO:0008006" key="3">
    <source>
        <dbReference type="Google" id="ProtNLM"/>
    </source>
</evidence>
<dbReference type="InterPro" id="IPR036866">
    <property type="entry name" value="RibonucZ/Hydroxyglut_hydro"/>
</dbReference>
<evidence type="ECO:0000313" key="2">
    <source>
        <dbReference type="Proteomes" id="UP000004754"/>
    </source>
</evidence>
<dbReference type="AlphaFoldDB" id="E6MDV1"/>
<comment type="caution">
    <text evidence="1">The sequence shown here is derived from an EMBL/GenBank/DDBJ whole genome shotgun (WGS) entry which is preliminary data.</text>
</comment>
<organism evidence="1 2">
    <name type="scientific">Pseudoramibacter alactolyticus ATCC 23263</name>
    <dbReference type="NCBI Taxonomy" id="887929"/>
    <lineage>
        <taxon>Bacteria</taxon>
        <taxon>Bacillati</taxon>
        <taxon>Bacillota</taxon>
        <taxon>Clostridia</taxon>
        <taxon>Eubacteriales</taxon>
        <taxon>Eubacteriaceae</taxon>
        <taxon>Pseudoramibacter</taxon>
    </lineage>
</organism>
<keyword evidence="2" id="KW-1185">Reference proteome</keyword>
<dbReference type="EMBL" id="AEQN01000005">
    <property type="protein sequence ID" value="EFV02710.1"/>
    <property type="molecule type" value="Genomic_DNA"/>
</dbReference>
<gene>
    <name evidence="1" type="ORF">HMP0721_0184</name>
</gene>
<accession>E6MDV1</accession>
<name>E6MDV1_9FIRM</name>